<protein>
    <submittedName>
        <fullName evidence="8">Fungal-specific transcription factor domain-containing protein</fullName>
    </submittedName>
</protein>
<proteinExistence type="predicted"/>
<dbReference type="CDD" id="cd12148">
    <property type="entry name" value="fungal_TF_MHR"/>
    <property type="match status" value="1"/>
</dbReference>
<feature type="compositionally biased region" description="Low complexity" evidence="6">
    <location>
        <begin position="579"/>
        <end position="589"/>
    </location>
</feature>
<feature type="region of interest" description="Disordered" evidence="6">
    <location>
        <begin position="1"/>
        <end position="63"/>
    </location>
</feature>
<evidence type="ECO:0000256" key="3">
    <source>
        <dbReference type="ARBA" id="ARBA00023125"/>
    </source>
</evidence>
<dbReference type="PANTHER" id="PTHR47540">
    <property type="entry name" value="THIAMINE REPRESSIBLE GENES REGULATORY PROTEIN THI5"/>
    <property type="match status" value="1"/>
</dbReference>
<comment type="caution">
    <text evidence="8">The sequence shown here is derived from an EMBL/GenBank/DDBJ whole genome shotgun (WGS) entry which is preliminary data.</text>
</comment>
<feature type="domain" description="Xylanolytic transcriptional activator regulatory" evidence="7">
    <location>
        <begin position="253"/>
        <end position="327"/>
    </location>
</feature>
<name>A0ABR4J6Z3_9EURO</name>
<keyword evidence="5" id="KW-0539">Nucleus</keyword>
<evidence type="ECO:0000256" key="2">
    <source>
        <dbReference type="ARBA" id="ARBA00023015"/>
    </source>
</evidence>
<evidence type="ECO:0000313" key="8">
    <source>
        <dbReference type="EMBL" id="KAL2835821.1"/>
    </source>
</evidence>
<comment type="subcellular location">
    <subcellularLocation>
        <location evidence="1">Nucleus</location>
    </subcellularLocation>
</comment>
<evidence type="ECO:0000313" key="9">
    <source>
        <dbReference type="Proteomes" id="UP001610446"/>
    </source>
</evidence>
<organism evidence="8 9">
    <name type="scientific">Aspergillus pseudoustus</name>
    <dbReference type="NCBI Taxonomy" id="1810923"/>
    <lineage>
        <taxon>Eukaryota</taxon>
        <taxon>Fungi</taxon>
        <taxon>Dikarya</taxon>
        <taxon>Ascomycota</taxon>
        <taxon>Pezizomycotina</taxon>
        <taxon>Eurotiomycetes</taxon>
        <taxon>Eurotiomycetidae</taxon>
        <taxon>Eurotiales</taxon>
        <taxon>Aspergillaceae</taxon>
        <taxon>Aspergillus</taxon>
        <taxon>Aspergillus subgen. Nidulantes</taxon>
    </lineage>
</organism>
<gene>
    <name evidence="8" type="ORF">BJY01DRAFT_252326</name>
</gene>
<keyword evidence="9" id="KW-1185">Reference proteome</keyword>
<evidence type="ECO:0000256" key="1">
    <source>
        <dbReference type="ARBA" id="ARBA00004123"/>
    </source>
</evidence>
<evidence type="ECO:0000256" key="5">
    <source>
        <dbReference type="ARBA" id="ARBA00023242"/>
    </source>
</evidence>
<dbReference type="Proteomes" id="UP001610446">
    <property type="component" value="Unassembled WGS sequence"/>
</dbReference>
<keyword evidence="3" id="KW-0238">DNA-binding</keyword>
<sequence length="677" mass="74542">MALSYLSQLERNRNHSASPGGDQPAPNSTREESETAIPQEPELPLPLVPRQSPCAEPEINNPIHEPSRLFHLDQRSRQQQFVGESTCLAFSERIIQFLRPRSATPLAPPERRYVRSPAFARQLESAAGCNRPERIRTYLLVRVALRFIGQDYHFFLHGDFLQQLDEAYRVDDTVHWDPVWACKLFVVLALGELYSGSSTTGDAVGASNVPGTEYFLVAVRLLQDLFEEPSLAQIETMLLFCFYSNALGRVNSAHMYSGIAMRLSTSLGLHRNTPVNSHLAPVEREHRIRLWWTVYVFDRSTCSKLGQPTAIHDADIDVEMPSQDTVEVGTQSTLGRPEHLVAHIKLARITGHIMRDIYGPSATSARAGAGRFVQNVRAILQQLRDWDVDLPESLRWNQDAGVLRSVASLQLHFNQCIILTTRPVLLYVLKARNPFLNASATSTQLSSRAGATVPTISDTTRSLADACISASRTSNSILAQLYIENSLATFGYFDAHHLFASTLVLIISAIISPNLPDSDAVQTALQMLRAMRDKGNATAGQYFSRLAQIQWNVSRLVSRGSASTSSAAAAAASAAMNAEEGAAQGSQAGQHRDTNRESPVASSPSIPGLMELDNCDWGSFLIPVSFNLNDDAMMMRTATADPLDSPFLQAFLDHADAEQDGVLASVINNVEEMEFVL</sequence>
<evidence type="ECO:0000256" key="4">
    <source>
        <dbReference type="ARBA" id="ARBA00023163"/>
    </source>
</evidence>
<evidence type="ECO:0000259" key="7">
    <source>
        <dbReference type="SMART" id="SM00906"/>
    </source>
</evidence>
<dbReference type="SMART" id="SM00906">
    <property type="entry name" value="Fungal_trans"/>
    <property type="match status" value="1"/>
</dbReference>
<dbReference type="PANTHER" id="PTHR47540:SF6">
    <property type="entry name" value="ZN(II)2CYS6 TRANSCRIPTION FACTOR (EUROFUNG)"/>
    <property type="match status" value="1"/>
</dbReference>
<feature type="region of interest" description="Disordered" evidence="6">
    <location>
        <begin position="579"/>
        <end position="607"/>
    </location>
</feature>
<accession>A0ABR4J6Z3</accession>
<dbReference type="InterPro" id="IPR007219">
    <property type="entry name" value="XnlR_reg_dom"/>
</dbReference>
<keyword evidence="2" id="KW-0805">Transcription regulation</keyword>
<reference evidence="8 9" key="1">
    <citation type="submission" date="2024-07" db="EMBL/GenBank/DDBJ databases">
        <title>Section-level genome sequencing and comparative genomics of Aspergillus sections Usti and Cavernicolus.</title>
        <authorList>
            <consortium name="Lawrence Berkeley National Laboratory"/>
            <person name="Nybo J.L."/>
            <person name="Vesth T.C."/>
            <person name="Theobald S."/>
            <person name="Frisvad J.C."/>
            <person name="Larsen T.O."/>
            <person name="Kjaerboelling I."/>
            <person name="Rothschild-Mancinelli K."/>
            <person name="Lyhne E.K."/>
            <person name="Kogle M.E."/>
            <person name="Barry K."/>
            <person name="Clum A."/>
            <person name="Na H."/>
            <person name="Ledsgaard L."/>
            <person name="Lin J."/>
            <person name="Lipzen A."/>
            <person name="Kuo A."/>
            <person name="Riley R."/>
            <person name="Mondo S."/>
            <person name="Labutti K."/>
            <person name="Haridas S."/>
            <person name="Pangalinan J."/>
            <person name="Salamov A.A."/>
            <person name="Simmons B.A."/>
            <person name="Magnuson J.K."/>
            <person name="Chen J."/>
            <person name="Drula E."/>
            <person name="Henrissat B."/>
            <person name="Wiebenga A."/>
            <person name="Lubbers R.J."/>
            <person name="Gomes A.C."/>
            <person name="Makela M.R."/>
            <person name="Stajich J."/>
            <person name="Grigoriev I.V."/>
            <person name="Mortensen U.H."/>
            <person name="De Vries R.P."/>
            <person name="Baker S.E."/>
            <person name="Andersen M.R."/>
        </authorList>
    </citation>
    <scope>NUCLEOTIDE SEQUENCE [LARGE SCALE GENOMIC DNA]</scope>
    <source>
        <strain evidence="8 9">CBS 123904</strain>
    </source>
</reference>
<keyword evidence="4" id="KW-0804">Transcription</keyword>
<dbReference type="EMBL" id="JBFXLU010000192">
    <property type="protein sequence ID" value="KAL2835821.1"/>
    <property type="molecule type" value="Genomic_DNA"/>
</dbReference>
<dbReference type="InterPro" id="IPR051711">
    <property type="entry name" value="Stress_Response_Reg"/>
</dbReference>
<dbReference type="Pfam" id="PF04082">
    <property type="entry name" value="Fungal_trans"/>
    <property type="match status" value="1"/>
</dbReference>
<evidence type="ECO:0000256" key="6">
    <source>
        <dbReference type="SAM" id="MobiDB-lite"/>
    </source>
</evidence>